<organism evidence="4 5">
    <name type="scientific">Falsiroseomonas algicola</name>
    <dbReference type="NCBI Taxonomy" id="2716930"/>
    <lineage>
        <taxon>Bacteria</taxon>
        <taxon>Pseudomonadati</taxon>
        <taxon>Pseudomonadota</taxon>
        <taxon>Alphaproteobacteria</taxon>
        <taxon>Acetobacterales</taxon>
        <taxon>Roseomonadaceae</taxon>
        <taxon>Falsiroseomonas</taxon>
    </lineage>
</organism>
<dbReference type="SUPFAM" id="SSF51120">
    <property type="entry name" value="beta-Roll"/>
    <property type="match status" value="1"/>
</dbReference>
<reference evidence="4 5" key="2">
    <citation type="submission" date="2020-03" db="EMBL/GenBank/DDBJ databases">
        <title>Roseomonas stagni sp. nov., isolated from pond water in Japan.</title>
        <authorList>
            <person name="Furuhata K."/>
            <person name="Miyamoto H."/>
            <person name="Goto K."/>
        </authorList>
    </citation>
    <scope>NUCLEOTIDE SEQUENCE [LARGE SCALE GENOMIC DNA]</scope>
    <source>
        <strain evidence="4 5">PeD5</strain>
    </source>
</reference>
<evidence type="ECO:0000313" key="4">
    <source>
        <dbReference type="EMBL" id="NGM20955.1"/>
    </source>
</evidence>
<dbReference type="Pfam" id="PF00353">
    <property type="entry name" value="HemolysinCabind"/>
    <property type="match status" value="1"/>
</dbReference>
<dbReference type="GO" id="GO:0005576">
    <property type="term" value="C:extracellular region"/>
    <property type="evidence" value="ECO:0007669"/>
    <property type="project" value="UniProtKB-SubCell"/>
</dbReference>
<comment type="subcellular location">
    <subcellularLocation>
        <location evidence="1">Secreted</location>
    </subcellularLocation>
</comment>
<keyword evidence="2" id="KW-0964">Secreted</keyword>
<dbReference type="PROSITE" id="PS00330">
    <property type="entry name" value="HEMOLYSIN_CALCIUM"/>
    <property type="match status" value="3"/>
</dbReference>
<evidence type="ECO:0000256" key="3">
    <source>
        <dbReference type="SAM" id="MobiDB-lite"/>
    </source>
</evidence>
<dbReference type="AlphaFoldDB" id="A0A6M1LKS9"/>
<accession>A0A6M1LKS9</accession>
<dbReference type="InterPro" id="IPR011049">
    <property type="entry name" value="Serralysin-like_metalloprot_C"/>
</dbReference>
<comment type="caution">
    <text evidence="4">The sequence shown here is derived from an EMBL/GenBank/DDBJ whole genome shotgun (WGS) entry which is preliminary data.</text>
</comment>
<dbReference type="Gene3D" id="2.150.10.10">
    <property type="entry name" value="Serralysin-like metalloprotease, C-terminal"/>
    <property type="match status" value="1"/>
</dbReference>
<dbReference type="InterPro" id="IPR001343">
    <property type="entry name" value="Hemolysn_Ca-bd"/>
</dbReference>
<dbReference type="PANTHER" id="PTHR38340">
    <property type="entry name" value="S-LAYER PROTEIN"/>
    <property type="match status" value="1"/>
</dbReference>
<dbReference type="EMBL" id="JAAIKB010000004">
    <property type="protein sequence ID" value="NGM20955.1"/>
    <property type="molecule type" value="Genomic_DNA"/>
</dbReference>
<evidence type="ECO:0000256" key="2">
    <source>
        <dbReference type="ARBA" id="ARBA00022525"/>
    </source>
</evidence>
<dbReference type="GO" id="GO:0005509">
    <property type="term" value="F:calcium ion binding"/>
    <property type="evidence" value="ECO:0007669"/>
    <property type="project" value="InterPro"/>
</dbReference>
<dbReference type="PRINTS" id="PR00313">
    <property type="entry name" value="CABNDNGRPT"/>
</dbReference>
<evidence type="ECO:0000256" key="1">
    <source>
        <dbReference type="ARBA" id="ARBA00004613"/>
    </source>
</evidence>
<keyword evidence="5" id="KW-1185">Reference proteome</keyword>
<dbReference type="InterPro" id="IPR050557">
    <property type="entry name" value="RTX_toxin/Mannuronan_C5-epim"/>
</dbReference>
<gene>
    <name evidence="4" type="ORF">G3576_13090</name>
</gene>
<dbReference type="InterPro" id="IPR018511">
    <property type="entry name" value="Hemolysin-typ_Ca-bd_CS"/>
</dbReference>
<reference evidence="4 5" key="1">
    <citation type="submission" date="2020-02" db="EMBL/GenBank/DDBJ databases">
        <authorList>
            <person name="Kim H.M."/>
            <person name="Jeon C.O."/>
        </authorList>
    </citation>
    <scope>NUCLEOTIDE SEQUENCE [LARGE SCALE GENOMIC DNA]</scope>
    <source>
        <strain evidence="4 5">PeD5</strain>
    </source>
</reference>
<protein>
    <recommendedName>
        <fullName evidence="6">Calcium-binding protein</fullName>
    </recommendedName>
</protein>
<evidence type="ECO:0008006" key="6">
    <source>
        <dbReference type="Google" id="ProtNLM"/>
    </source>
</evidence>
<proteinExistence type="predicted"/>
<feature type="region of interest" description="Disordered" evidence="3">
    <location>
        <begin position="1"/>
        <end position="33"/>
    </location>
</feature>
<evidence type="ECO:0000313" key="5">
    <source>
        <dbReference type="Proteomes" id="UP000475385"/>
    </source>
</evidence>
<dbReference type="Proteomes" id="UP000475385">
    <property type="component" value="Unassembled WGS sequence"/>
</dbReference>
<dbReference type="PANTHER" id="PTHR38340:SF1">
    <property type="entry name" value="S-LAYER PROTEIN"/>
    <property type="match status" value="1"/>
</dbReference>
<name>A0A6M1LKS9_9PROT</name>
<sequence>MKGGAGADYLNGGAGSDDLQGGAGNDVLRGGRGDDGLTGGAGADVFAFARGDGQDWVVDFTRGEDRLWLEGYAPGDVTQVLETRWGMAGLAVQLGGGDEMFLQGVTSKLAAADMVFA</sequence>